<organism evidence="1 2">
    <name type="scientific">Suttonella ornithocola</name>
    <dbReference type="NCBI Taxonomy" id="279832"/>
    <lineage>
        <taxon>Bacteria</taxon>
        <taxon>Pseudomonadati</taxon>
        <taxon>Pseudomonadota</taxon>
        <taxon>Gammaproteobacteria</taxon>
        <taxon>Cardiobacteriales</taxon>
        <taxon>Cardiobacteriaceae</taxon>
        <taxon>Suttonella</taxon>
    </lineage>
</organism>
<dbReference type="EMBL" id="UHIC01000001">
    <property type="protein sequence ID" value="SUO95134.1"/>
    <property type="molecule type" value="Genomic_DNA"/>
</dbReference>
<gene>
    <name evidence="1" type="ORF">NCTC13337_01117</name>
</gene>
<evidence type="ECO:0000313" key="2">
    <source>
        <dbReference type="Proteomes" id="UP000254601"/>
    </source>
</evidence>
<dbReference type="AlphaFoldDB" id="A0A380MSI2"/>
<dbReference type="RefSeq" id="WP_072577624.1">
    <property type="nucleotide sequence ID" value="NZ_LWHB01000257.1"/>
</dbReference>
<name>A0A380MSI2_9GAMM</name>
<keyword evidence="2" id="KW-1185">Reference proteome</keyword>
<sequence length="60" mass="6994">MNLLSFQNKNEQLPILPKHLSAYKGHFSENNLWQKIKTYAKKAGAEIVEKSLWLFYSAII</sequence>
<dbReference type="Proteomes" id="UP000254601">
    <property type="component" value="Unassembled WGS sequence"/>
</dbReference>
<proteinExistence type="predicted"/>
<protein>
    <submittedName>
        <fullName evidence="1">Uncharacterized protein</fullName>
    </submittedName>
</protein>
<dbReference type="OrthoDB" id="9804184at2"/>
<accession>A0A380MSI2</accession>
<evidence type="ECO:0000313" key="1">
    <source>
        <dbReference type="EMBL" id="SUO95134.1"/>
    </source>
</evidence>
<reference evidence="1 2" key="1">
    <citation type="submission" date="2018-06" db="EMBL/GenBank/DDBJ databases">
        <authorList>
            <consortium name="Pathogen Informatics"/>
            <person name="Doyle S."/>
        </authorList>
    </citation>
    <scope>NUCLEOTIDE SEQUENCE [LARGE SCALE GENOMIC DNA]</scope>
    <source>
        <strain evidence="1 2">NCTC13337</strain>
    </source>
</reference>